<dbReference type="AlphaFoldDB" id="F9CYG5"/>
<name>F9CYG5_9ARCH</name>
<comment type="caution">
    <text evidence="1">The sequence shown here is derived from an EMBL/GenBank/DDBJ whole genome shotgun (WGS) entry which is preliminary data.</text>
</comment>
<reference evidence="1 2" key="1">
    <citation type="journal article" date="2011" name="J. Bacteriol.">
        <title>Genome Sequence of an Ammonia-Oxidizing Soil Archaeon, "Candidatus Nitrosoarchaeum koreensis" MY1.</title>
        <authorList>
            <person name="Kim B.K."/>
            <person name="Jung M.Y."/>
            <person name="Yu D.S."/>
            <person name="Park S.J."/>
            <person name="Oh T.K."/>
            <person name="Rhee S.K."/>
            <person name="Kim J.F."/>
        </authorList>
    </citation>
    <scope>NUCLEOTIDE SEQUENCE [LARGE SCALE GENOMIC DNA]</scope>
    <source>
        <strain evidence="1 2">MY1</strain>
    </source>
</reference>
<dbReference type="EMBL" id="AFPU01000001">
    <property type="protein sequence ID" value="EGP94127.1"/>
    <property type="molecule type" value="Genomic_DNA"/>
</dbReference>
<protein>
    <submittedName>
        <fullName evidence="1">Uncharacterized protein</fullName>
    </submittedName>
</protein>
<dbReference type="RefSeq" id="WP_007551040.1">
    <property type="nucleotide sequence ID" value="NZ_AFPU01000001.1"/>
</dbReference>
<accession>F9CYG5</accession>
<keyword evidence="2" id="KW-1185">Reference proteome</keyword>
<dbReference type="OrthoDB" id="2524at2157"/>
<dbReference type="Proteomes" id="UP000004440">
    <property type="component" value="Unassembled WGS sequence"/>
</dbReference>
<proteinExistence type="predicted"/>
<evidence type="ECO:0000313" key="2">
    <source>
        <dbReference type="Proteomes" id="UP000004440"/>
    </source>
</evidence>
<organism evidence="1 2">
    <name type="scientific">Nitrosarchaeum koreense MY1</name>
    <dbReference type="NCBI Taxonomy" id="1001994"/>
    <lineage>
        <taxon>Archaea</taxon>
        <taxon>Nitrososphaerota</taxon>
        <taxon>Nitrososphaeria</taxon>
        <taxon>Nitrosopumilales</taxon>
        <taxon>Nitrosopumilaceae</taxon>
        <taxon>Nitrosarchaeum</taxon>
    </lineage>
</organism>
<sequence>MANYTTQVNTIHKKFTSALKKAKTRQTINKAYSAHRKDHERLLKSHLAEEMRQIKKAKAKLD</sequence>
<gene>
    <name evidence="1" type="ORF">MY1_1371</name>
</gene>
<evidence type="ECO:0000313" key="1">
    <source>
        <dbReference type="EMBL" id="EGP94127.1"/>
    </source>
</evidence>